<gene>
    <name evidence="4" type="ORF">MLAUSG7_1613</name>
</gene>
<evidence type="ECO:0000313" key="4">
    <source>
        <dbReference type="EMBL" id="CAB3290170.1"/>
    </source>
</evidence>
<sequence>MDSFDKNYYNVFAYGELMKKDVLLKLINRVPKMIKGRVYGFKKFFDESIGYYGAVKEEGSYIDGIILLGITEKELKIFDDYEDLGIYYIREKTISIGEDGKKYDVYIYLRP</sequence>
<dbReference type="Pfam" id="PF06094">
    <property type="entry name" value="GGACT"/>
    <property type="match status" value="1"/>
</dbReference>
<protein>
    <recommendedName>
        <fullName evidence="2">Putative gamma-glutamylcyclotransferase</fullName>
    </recommendedName>
</protein>
<dbReference type="AlphaFoldDB" id="A0A8D6PUF4"/>
<proteinExistence type="predicted"/>
<dbReference type="InterPro" id="IPR045038">
    <property type="entry name" value="AIG2-like"/>
</dbReference>
<dbReference type="RefSeq" id="WP_214399922.1">
    <property type="nucleotide sequence ID" value="NZ_LR792632.1"/>
</dbReference>
<organism evidence="4 5">
    <name type="scientific">Methanocaldococcus lauensis</name>
    <dbReference type="NCBI Taxonomy" id="2546128"/>
    <lineage>
        <taxon>Archaea</taxon>
        <taxon>Methanobacteriati</taxon>
        <taxon>Methanobacteriota</taxon>
        <taxon>Methanomada group</taxon>
        <taxon>Methanococci</taxon>
        <taxon>Methanococcales</taxon>
        <taxon>Methanocaldococcaceae</taxon>
        <taxon>Methanocaldococcus</taxon>
    </lineage>
</organism>
<dbReference type="InterPro" id="IPR009288">
    <property type="entry name" value="AIG2-like_dom"/>
</dbReference>
<dbReference type="Proteomes" id="UP000679213">
    <property type="component" value="Chromosome I"/>
</dbReference>
<dbReference type="PANTHER" id="PTHR31544">
    <property type="entry name" value="AIG2-LIKE PROTEIN D"/>
    <property type="match status" value="1"/>
</dbReference>
<dbReference type="EMBL" id="LR792632">
    <property type="protein sequence ID" value="CAB3290170.1"/>
    <property type="molecule type" value="Genomic_DNA"/>
</dbReference>
<dbReference type="SUPFAM" id="SSF110857">
    <property type="entry name" value="Gamma-glutamyl cyclotransferase-like"/>
    <property type="match status" value="1"/>
</dbReference>
<accession>A0A8D6PUF4</accession>
<evidence type="ECO:0000256" key="2">
    <source>
        <dbReference type="ARBA" id="ARBA00030602"/>
    </source>
</evidence>
<dbReference type="InterPro" id="IPR036568">
    <property type="entry name" value="GGCT-like_sf"/>
</dbReference>
<reference evidence="4 5" key="1">
    <citation type="submission" date="2020-04" db="EMBL/GenBank/DDBJ databases">
        <authorList>
            <consortium name="Genoscope - CEA"/>
            <person name="William W."/>
        </authorList>
    </citation>
    <scope>NUCLEOTIDE SEQUENCE [LARGE SCALE GENOMIC DNA]</scope>
    <source>
        <strain evidence="4 5">SG7</strain>
    </source>
</reference>
<dbReference type="GeneID" id="65884393"/>
<dbReference type="CDD" id="cd06661">
    <property type="entry name" value="GGCT_like"/>
    <property type="match status" value="1"/>
</dbReference>
<evidence type="ECO:0000313" key="5">
    <source>
        <dbReference type="Proteomes" id="UP000679213"/>
    </source>
</evidence>
<evidence type="ECO:0000259" key="3">
    <source>
        <dbReference type="Pfam" id="PF06094"/>
    </source>
</evidence>
<dbReference type="KEGG" id="mesg:MLAUSG7_1613"/>
<feature type="domain" description="Gamma-glutamylcyclotransferase AIG2-like" evidence="3">
    <location>
        <begin position="11"/>
        <end position="109"/>
    </location>
</feature>
<name>A0A8D6PUF4_9EURY</name>
<evidence type="ECO:0000256" key="1">
    <source>
        <dbReference type="ARBA" id="ARBA00022679"/>
    </source>
</evidence>
<dbReference type="GO" id="GO:0016740">
    <property type="term" value="F:transferase activity"/>
    <property type="evidence" value="ECO:0007669"/>
    <property type="project" value="UniProtKB-KW"/>
</dbReference>
<dbReference type="Gene3D" id="3.10.490.10">
    <property type="entry name" value="Gamma-glutamyl cyclotransferase-like"/>
    <property type="match status" value="1"/>
</dbReference>
<keyword evidence="5" id="KW-1185">Reference proteome</keyword>
<dbReference type="PANTHER" id="PTHR31544:SF2">
    <property type="entry name" value="AIG2-LIKE PROTEIN D"/>
    <property type="match status" value="1"/>
</dbReference>
<keyword evidence="1" id="KW-0808">Transferase</keyword>
<dbReference type="InterPro" id="IPR013024">
    <property type="entry name" value="GGCT-like"/>
</dbReference>